<comment type="caution">
    <text evidence="3">The sequence shown here is derived from an EMBL/GenBank/DDBJ whole genome shotgun (WGS) entry which is preliminary data.</text>
</comment>
<dbReference type="Pfam" id="PF01494">
    <property type="entry name" value="FAD_binding_3"/>
    <property type="match status" value="1"/>
</dbReference>
<evidence type="ECO:0000259" key="2">
    <source>
        <dbReference type="Pfam" id="PF01494"/>
    </source>
</evidence>
<accession>A0A7K3LYS3</accession>
<sequence length="407" mass="43107">MSASTYDTIVVGARVAGATTALLLARLGLRVLVLDRGRYGGDTVSTHALMRGGVWQLQRLGVLDDVAAAGTPPVRRVHFHYPDDTTRVTLKPTPGVDALYAPRRTLLDRIIVDRATAAGADVRFGMTVTALSRDHTGRIIGVVASDRLGRRLRASGPLTIGADGIGSIVARAVGAPLTWAASGAGSAFLYGYWDHLPAEGYEWYYSPGVSAGLIPTNDGQTTVFVGTTPEKMKLARAGGTWPGFRTLAEAVSPDLRARLADGQPPRRLRGFTGVTGYLRQSWGPGWALAGDAGSFEDPLSTHGITDALRDASLLSEAILRIHAGGATEAEALSAYQRTRDALALPLLTTVDSISSYQWTVAELQRSLLDASSAMSEQFESTQDHAEHSSLARVLPASASDSAHRVAP</sequence>
<dbReference type="GO" id="GO:0071949">
    <property type="term" value="F:FAD binding"/>
    <property type="evidence" value="ECO:0007669"/>
    <property type="project" value="InterPro"/>
</dbReference>
<organism evidence="3 4">
    <name type="scientific">Phytoactinopolyspora mesophila</name>
    <dbReference type="NCBI Taxonomy" id="2650750"/>
    <lineage>
        <taxon>Bacteria</taxon>
        <taxon>Bacillati</taxon>
        <taxon>Actinomycetota</taxon>
        <taxon>Actinomycetes</taxon>
        <taxon>Jiangellales</taxon>
        <taxon>Jiangellaceae</taxon>
        <taxon>Phytoactinopolyspora</taxon>
    </lineage>
</organism>
<dbReference type="InterPro" id="IPR036188">
    <property type="entry name" value="FAD/NAD-bd_sf"/>
</dbReference>
<dbReference type="InterPro" id="IPR050407">
    <property type="entry name" value="Geranylgeranyl_reductase"/>
</dbReference>
<evidence type="ECO:0000313" key="4">
    <source>
        <dbReference type="Proteomes" id="UP000460435"/>
    </source>
</evidence>
<evidence type="ECO:0000313" key="3">
    <source>
        <dbReference type="EMBL" id="NDL56183.1"/>
    </source>
</evidence>
<dbReference type="AlphaFoldDB" id="A0A7K3LYS3"/>
<dbReference type="Proteomes" id="UP000460435">
    <property type="component" value="Unassembled WGS sequence"/>
</dbReference>
<name>A0A7K3LYS3_9ACTN</name>
<dbReference type="RefSeq" id="WP_162448806.1">
    <property type="nucleotide sequence ID" value="NZ_WLZY01000001.1"/>
</dbReference>
<evidence type="ECO:0000256" key="1">
    <source>
        <dbReference type="SAM" id="MobiDB-lite"/>
    </source>
</evidence>
<dbReference type="PANTHER" id="PTHR42685:SF18">
    <property type="entry name" value="DIGERANYLGERANYLGLYCEROPHOSPHOLIPID REDUCTASE"/>
    <property type="match status" value="1"/>
</dbReference>
<feature type="domain" description="FAD-binding" evidence="2">
    <location>
        <begin position="6"/>
        <end position="343"/>
    </location>
</feature>
<gene>
    <name evidence="3" type="ORF">F7O44_03740</name>
</gene>
<feature type="region of interest" description="Disordered" evidence="1">
    <location>
        <begin position="378"/>
        <end position="407"/>
    </location>
</feature>
<proteinExistence type="predicted"/>
<dbReference type="PANTHER" id="PTHR42685">
    <property type="entry name" value="GERANYLGERANYL DIPHOSPHATE REDUCTASE"/>
    <property type="match status" value="1"/>
</dbReference>
<dbReference type="SUPFAM" id="SSF51905">
    <property type="entry name" value="FAD/NAD(P)-binding domain"/>
    <property type="match status" value="1"/>
</dbReference>
<dbReference type="PRINTS" id="PR00420">
    <property type="entry name" value="RNGMNOXGNASE"/>
</dbReference>
<protein>
    <submittedName>
        <fullName evidence="3">NAD(P)/FAD-dependent oxidoreductase</fullName>
    </submittedName>
</protein>
<reference evidence="3 4" key="1">
    <citation type="submission" date="2019-11" db="EMBL/GenBank/DDBJ databases">
        <authorList>
            <person name="Li X.-J."/>
            <person name="Feng X.-M."/>
        </authorList>
    </citation>
    <scope>NUCLEOTIDE SEQUENCE [LARGE SCALE GENOMIC DNA]</scope>
    <source>
        <strain evidence="3 4">XMNu-373</strain>
    </source>
</reference>
<dbReference type="InterPro" id="IPR002938">
    <property type="entry name" value="FAD-bd"/>
</dbReference>
<keyword evidence="4" id="KW-1185">Reference proteome</keyword>
<dbReference type="Gene3D" id="3.50.50.60">
    <property type="entry name" value="FAD/NAD(P)-binding domain"/>
    <property type="match status" value="1"/>
</dbReference>
<dbReference type="EMBL" id="WLZY01000001">
    <property type="protein sequence ID" value="NDL56183.1"/>
    <property type="molecule type" value="Genomic_DNA"/>
</dbReference>